<dbReference type="Gene3D" id="3.30.70.970">
    <property type="entry name" value="RraB-like"/>
    <property type="match status" value="1"/>
</dbReference>
<dbReference type="Proteomes" id="UP000596079">
    <property type="component" value="Chromosome"/>
</dbReference>
<gene>
    <name evidence="2" type="ORF">IAQ69_11860</name>
</gene>
<dbReference type="InterPro" id="IPR036701">
    <property type="entry name" value="RraB-like_sf"/>
</dbReference>
<dbReference type="SUPFAM" id="SSF89946">
    <property type="entry name" value="Hypothetical protein VC0424"/>
    <property type="match status" value="1"/>
</dbReference>
<dbReference type="Pfam" id="PF06877">
    <property type="entry name" value="RraB"/>
    <property type="match status" value="1"/>
</dbReference>
<feature type="domain" description="Regulator of ribonuclease activity B" evidence="1">
    <location>
        <begin position="11"/>
        <end position="110"/>
    </location>
</feature>
<evidence type="ECO:0000313" key="3">
    <source>
        <dbReference type="Proteomes" id="UP000596079"/>
    </source>
</evidence>
<dbReference type="RefSeq" id="WP_034171734.1">
    <property type="nucleotide sequence ID" value="NZ_AP024524.1"/>
</dbReference>
<dbReference type="EMBL" id="CP060811">
    <property type="protein sequence ID" value="QQN87539.1"/>
    <property type="molecule type" value="Genomic_DNA"/>
</dbReference>
<organism evidence="2 3">
    <name type="scientific">Acinetobacter variabilis</name>
    <dbReference type="NCBI Taxonomy" id="70346"/>
    <lineage>
        <taxon>Bacteria</taxon>
        <taxon>Pseudomonadati</taxon>
        <taxon>Pseudomonadota</taxon>
        <taxon>Gammaproteobacteria</taxon>
        <taxon>Moraxellales</taxon>
        <taxon>Moraxellaceae</taxon>
        <taxon>Acinetobacter</taxon>
    </lineage>
</organism>
<accession>A0A3R9GSP9</accession>
<evidence type="ECO:0000259" key="1">
    <source>
        <dbReference type="Pfam" id="PF06877"/>
    </source>
</evidence>
<reference evidence="2 3" key="1">
    <citation type="submission" date="2020-08" db="EMBL/GenBank/DDBJ databases">
        <title>Emergence of ISAba1-mediated novel tet(X) in Acinetobacter variabilis from a chicken farm.</title>
        <authorList>
            <person name="Peng K."/>
            <person name="Li R."/>
        </authorList>
    </citation>
    <scope>NUCLEOTIDE SEQUENCE [LARGE SCALE GENOMIC DNA]</scope>
    <source>
        <strain evidence="2 3">XM9F202-2</strain>
    </source>
</reference>
<dbReference type="AlphaFoldDB" id="A0A3R9GSP9"/>
<sequence length="131" mass="15508">MARDYDKFPDDENGHVLWQMYQDGDDLQDDHEIEFSIAFNSEEQADRCALHLLKEEQKISLYQDEESDTLEWTITIHVYMQPTYENIVDLEQWFTRIAAEFQGEYDGWGCMAYVYDDEGDPEEGESKLRSS</sequence>
<dbReference type="InterPro" id="IPR009671">
    <property type="entry name" value="RraB_dom"/>
</dbReference>
<evidence type="ECO:0000313" key="2">
    <source>
        <dbReference type="EMBL" id="QQN87539.1"/>
    </source>
</evidence>
<proteinExistence type="predicted"/>
<name>A0A3R9GSP9_9GAMM</name>
<protein>
    <submittedName>
        <fullName evidence="2">Ribonuclease E inhibitor RraB</fullName>
    </submittedName>
</protein>